<dbReference type="InterPro" id="IPR001129">
    <property type="entry name" value="Membr-assoc_MAPEG"/>
</dbReference>
<evidence type="ECO:0000256" key="5">
    <source>
        <dbReference type="SAM" id="Phobius"/>
    </source>
</evidence>
<evidence type="ECO:0000256" key="3">
    <source>
        <dbReference type="ARBA" id="ARBA00022989"/>
    </source>
</evidence>
<evidence type="ECO:0000256" key="4">
    <source>
        <dbReference type="ARBA" id="ARBA00023136"/>
    </source>
</evidence>
<sequence>MLYAMFAMVLLTFGVAFRLLFLRIKAVKAGRVSIGQFRLNTGEIPNDMAQAARNYSNLFETPVLFYIAGTIAIAMDVESLELLIFAWGFVVARLAHSWIHLTYNNVIHRLWAFMAGNFCVLVMWGLLLLKYSLGWL</sequence>
<keyword evidence="3 5" id="KW-1133">Transmembrane helix</keyword>
<feature type="transmembrane region" description="Helical" evidence="5">
    <location>
        <begin position="6"/>
        <end position="24"/>
    </location>
</feature>
<dbReference type="RefSeq" id="WP_189116357.1">
    <property type="nucleotide sequence ID" value="NZ_CP125947.1"/>
</dbReference>
<dbReference type="EMBL" id="CP125947">
    <property type="protein sequence ID" value="WHS63357.1"/>
    <property type="molecule type" value="Genomic_DNA"/>
</dbReference>
<feature type="transmembrane region" description="Helical" evidence="5">
    <location>
        <begin position="63"/>
        <end position="90"/>
    </location>
</feature>
<evidence type="ECO:0000256" key="1">
    <source>
        <dbReference type="ARBA" id="ARBA00004370"/>
    </source>
</evidence>
<organism evidence="6 7">
    <name type="scientific">Comamonas resistens</name>
    <dbReference type="NCBI Taxonomy" id="3046670"/>
    <lineage>
        <taxon>Bacteria</taxon>
        <taxon>Pseudomonadati</taxon>
        <taxon>Pseudomonadota</taxon>
        <taxon>Betaproteobacteria</taxon>
        <taxon>Burkholderiales</taxon>
        <taxon>Comamonadaceae</taxon>
        <taxon>Comamonas</taxon>
    </lineage>
</organism>
<accession>A0ABY8SJS4</accession>
<feature type="transmembrane region" description="Helical" evidence="5">
    <location>
        <begin position="110"/>
        <end position="129"/>
    </location>
</feature>
<dbReference type="InterPro" id="IPR023352">
    <property type="entry name" value="MAPEG-like_dom_sf"/>
</dbReference>
<dbReference type="Proteomes" id="UP001240697">
    <property type="component" value="Chromosome"/>
</dbReference>
<protein>
    <submittedName>
        <fullName evidence="6">MAPEG family protein</fullName>
    </submittedName>
</protein>
<reference evidence="6 7" key="1">
    <citation type="submission" date="2023-05" db="EMBL/GenBank/DDBJ databases">
        <authorList>
            <person name="Yin Y."/>
            <person name="Lu Z."/>
        </authorList>
    </citation>
    <scope>NUCLEOTIDE SEQUENCE [LARGE SCALE GENOMIC DNA]</scope>
    <source>
        <strain evidence="6 7">ZM22</strain>
    </source>
</reference>
<comment type="subcellular location">
    <subcellularLocation>
        <location evidence="1">Membrane</location>
    </subcellularLocation>
</comment>
<keyword evidence="7" id="KW-1185">Reference proteome</keyword>
<evidence type="ECO:0000313" key="7">
    <source>
        <dbReference type="Proteomes" id="UP001240697"/>
    </source>
</evidence>
<proteinExistence type="predicted"/>
<gene>
    <name evidence="6" type="ORF">QMY55_12365</name>
</gene>
<dbReference type="Gene3D" id="1.20.120.550">
    <property type="entry name" value="Membrane associated eicosanoid/glutathione metabolism-like domain"/>
    <property type="match status" value="1"/>
</dbReference>
<dbReference type="Pfam" id="PF01124">
    <property type="entry name" value="MAPEG"/>
    <property type="match status" value="1"/>
</dbReference>
<evidence type="ECO:0000313" key="6">
    <source>
        <dbReference type="EMBL" id="WHS63357.1"/>
    </source>
</evidence>
<keyword evidence="2 5" id="KW-0812">Transmembrane</keyword>
<keyword evidence="4 5" id="KW-0472">Membrane</keyword>
<evidence type="ECO:0000256" key="2">
    <source>
        <dbReference type="ARBA" id="ARBA00022692"/>
    </source>
</evidence>
<name>A0ABY8SJS4_9BURK</name>
<dbReference type="SUPFAM" id="SSF161084">
    <property type="entry name" value="MAPEG domain-like"/>
    <property type="match status" value="1"/>
</dbReference>